<dbReference type="AlphaFoldDB" id="A0A0E1RWZ6"/>
<evidence type="ECO:0000256" key="1">
    <source>
        <dbReference type="ARBA" id="ARBA00004127"/>
    </source>
</evidence>
<gene>
    <name evidence="8" type="ORF">CIMG_06971</name>
</gene>
<dbReference type="InParanoid" id="A0A0E1RWZ6"/>
<keyword evidence="3 6" id="KW-0812">Transmembrane</keyword>
<dbReference type="Proteomes" id="UP000001261">
    <property type="component" value="Unassembled WGS sequence"/>
</dbReference>
<evidence type="ECO:0000256" key="6">
    <source>
        <dbReference type="SAM" id="Phobius"/>
    </source>
</evidence>
<evidence type="ECO:0000256" key="3">
    <source>
        <dbReference type="ARBA" id="ARBA00022692"/>
    </source>
</evidence>
<reference evidence="9" key="1">
    <citation type="journal article" date="2009" name="Genome Res.">
        <title>Comparative genomic analyses of the human fungal pathogens Coccidioides and their relatives.</title>
        <authorList>
            <person name="Sharpton T.J."/>
            <person name="Stajich J.E."/>
            <person name="Rounsley S.D."/>
            <person name="Gardner M.J."/>
            <person name="Wortman J.R."/>
            <person name="Jordar V.S."/>
            <person name="Maiti R."/>
            <person name="Kodira C.D."/>
            <person name="Neafsey D.E."/>
            <person name="Zeng Q."/>
            <person name="Hung C.-Y."/>
            <person name="McMahan C."/>
            <person name="Muszewska A."/>
            <person name="Grynberg M."/>
            <person name="Mandel M.A."/>
            <person name="Kellner E.M."/>
            <person name="Barker B.M."/>
            <person name="Galgiani J.N."/>
            <person name="Orbach M.J."/>
            <person name="Kirkland T.N."/>
            <person name="Cole G.T."/>
            <person name="Henn M.R."/>
            <person name="Birren B.W."/>
            <person name="Taylor J.W."/>
        </authorList>
    </citation>
    <scope>NUCLEOTIDE SEQUENCE [LARGE SCALE GENOMIC DNA]</scope>
    <source>
        <strain evidence="9">RS</strain>
    </source>
</reference>
<dbReference type="Pfam" id="PF10270">
    <property type="entry name" value="MMgT"/>
    <property type="match status" value="1"/>
</dbReference>
<dbReference type="EMBL" id="GG704912">
    <property type="protein sequence ID" value="EAS31492.2"/>
    <property type="molecule type" value="Genomic_DNA"/>
</dbReference>
<keyword evidence="7" id="KW-0732">Signal</keyword>
<name>A0A0E1RWZ6_COCIM</name>
<keyword evidence="5 6" id="KW-0472">Membrane</keyword>
<evidence type="ECO:0000256" key="7">
    <source>
        <dbReference type="SAM" id="SignalP"/>
    </source>
</evidence>
<dbReference type="GO" id="GO:0072546">
    <property type="term" value="C:EMC complex"/>
    <property type="evidence" value="ECO:0007669"/>
    <property type="project" value="TreeGrafter"/>
</dbReference>
<evidence type="ECO:0000313" key="9">
    <source>
        <dbReference type="Proteomes" id="UP000001261"/>
    </source>
</evidence>
<protein>
    <recommendedName>
        <fullName evidence="10">Magnesium transporter</fullName>
    </recommendedName>
</protein>
<feature type="transmembrane region" description="Helical" evidence="6">
    <location>
        <begin position="38"/>
        <end position="59"/>
    </location>
</feature>
<dbReference type="OMA" id="YGFWDIR"/>
<evidence type="ECO:0000256" key="4">
    <source>
        <dbReference type="ARBA" id="ARBA00022989"/>
    </source>
</evidence>
<accession>A0A0E1RWZ6</accession>
<comment type="similarity">
    <text evidence="2">Belongs to the membrane magnesium transporter (TC 1.A.67) family.</text>
</comment>
<organism evidence="8 9">
    <name type="scientific">Coccidioides immitis (strain RS)</name>
    <name type="common">Valley fever fungus</name>
    <dbReference type="NCBI Taxonomy" id="246410"/>
    <lineage>
        <taxon>Eukaryota</taxon>
        <taxon>Fungi</taxon>
        <taxon>Dikarya</taxon>
        <taxon>Ascomycota</taxon>
        <taxon>Pezizomycotina</taxon>
        <taxon>Eurotiomycetes</taxon>
        <taxon>Eurotiomycetidae</taxon>
        <taxon>Onygenales</taxon>
        <taxon>Onygenaceae</taxon>
        <taxon>Coccidioides</taxon>
    </lineage>
</organism>
<keyword evidence="4 6" id="KW-1133">Transmembrane helix</keyword>
<dbReference type="OrthoDB" id="44756at2759"/>
<dbReference type="GO" id="GO:0034975">
    <property type="term" value="P:protein folding in endoplasmic reticulum"/>
    <property type="evidence" value="ECO:0007669"/>
    <property type="project" value="TreeGrafter"/>
</dbReference>
<reference evidence="9" key="2">
    <citation type="journal article" date="2010" name="Genome Res.">
        <title>Population genomic sequencing of Coccidioides fungi reveals recent hybridization and transposon control.</title>
        <authorList>
            <person name="Neafsey D.E."/>
            <person name="Barker B.M."/>
            <person name="Sharpton T.J."/>
            <person name="Stajich J.E."/>
            <person name="Park D.J."/>
            <person name="Whiston E."/>
            <person name="Hung C.-Y."/>
            <person name="McMahan C."/>
            <person name="White J."/>
            <person name="Sykes S."/>
            <person name="Heiman D."/>
            <person name="Young S."/>
            <person name="Zeng Q."/>
            <person name="Abouelleil A."/>
            <person name="Aftuck L."/>
            <person name="Bessette D."/>
            <person name="Brown A."/>
            <person name="FitzGerald M."/>
            <person name="Lui A."/>
            <person name="Macdonald J.P."/>
            <person name="Priest M."/>
            <person name="Orbach M.J."/>
            <person name="Galgiani J.N."/>
            <person name="Kirkland T.N."/>
            <person name="Cole G.T."/>
            <person name="Birren B.W."/>
            <person name="Henn M.R."/>
            <person name="Taylor J.W."/>
            <person name="Rounsley S.D."/>
        </authorList>
    </citation>
    <scope>GENOME REANNOTATION</scope>
    <source>
        <strain evidence="9">RS</strain>
    </source>
</reference>
<evidence type="ECO:0008006" key="10">
    <source>
        <dbReference type="Google" id="ProtNLM"/>
    </source>
</evidence>
<dbReference type="InterPro" id="IPR053279">
    <property type="entry name" value="EMC_subunit"/>
</dbReference>
<dbReference type="PANTHER" id="PTHR28144:SF1">
    <property type="entry name" value="ER MEMBRANE PROTEIN COMPLEX SUBUNIT 5"/>
    <property type="match status" value="1"/>
</dbReference>
<keyword evidence="9" id="KW-1185">Reference proteome</keyword>
<comment type="subcellular location">
    <subcellularLocation>
        <location evidence="1">Endomembrane system</location>
        <topology evidence="1">Multi-pass membrane protein</topology>
    </subcellularLocation>
</comment>
<dbReference type="STRING" id="246410.A0A0E1RWZ6"/>
<dbReference type="GeneID" id="4562184"/>
<dbReference type="KEGG" id="cim:CIMG_06971"/>
<feature type="signal peptide" evidence="7">
    <location>
        <begin position="1"/>
        <end position="19"/>
    </location>
</feature>
<evidence type="ECO:0000313" key="8">
    <source>
        <dbReference type="EMBL" id="EAS31492.2"/>
    </source>
</evidence>
<dbReference type="InterPro" id="IPR018937">
    <property type="entry name" value="MMgT"/>
</dbReference>
<dbReference type="RefSeq" id="XP_001243075.2">
    <property type="nucleotide sequence ID" value="XM_001243074.2"/>
</dbReference>
<feature type="chain" id="PRO_5002385792" description="Magnesium transporter" evidence="7">
    <location>
        <begin position="20"/>
        <end position="117"/>
    </location>
</feature>
<dbReference type="PANTHER" id="PTHR28144">
    <property type="entry name" value="ER MEMBRANE PROTEIN COMPLEX SUBUNIT 5"/>
    <property type="match status" value="1"/>
</dbReference>
<evidence type="ECO:0000256" key="2">
    <source>
        <dbReference type="ARBA" id="ARBA00006109"/>
    </source>
</evidence>
<sequence>MAFLPRVLATLGLVFLAHAGYSVHEHSTLYGSAHPIPLDITLETLVAVALVIFGLVLGAEKPQPISWSAWAGEIEKKGGLDNPFLGLEDRTAFLDIRAKRKEFADWMRQQDGSSVKR</sequence>
<proteinExistence type="inferred from homology"/>
<evidence type="ECO:0000256" key="5">
    <source>
        <dbReference type="ARBA" id="ARBA00023136"/>
    </source>
</evidence>
<dbReference type="VEuPathDB" id="FungiDB:CIMG_06971"/>